<dbReference type="InterPro" id="IPR015886">
    <property type="entry name" value="H2TH_FPG"/>
</dbReference>
<feature type="domain" description="Formamidopyrimidine-DNA glycosylase catalytic" evidence="16">
    <location>
        <begin position="2"/>
        <end position="104"/>
    </location>
</feature>
<dbReference type="GO" id="GO:0016829">
    <property type="term" value="F:lyase activity"/>
    <property type="evidence" value="ECO:0007669"/>
    <property type="project" value="UniProtKB-KW"/>
</dbReference>
<evidence type="ECO:0000256" key="1">
    <source>
        <dbReference type="ARBA" id="ARBA00001668"/>
    </source>
</evidence>
<dbReference type="Gene3D" id="1.10.8.50">
    <property type="match status" value="1"/>
</dbReference>
<dbReference type="AlphaFoldDB" id="A0A0P6XST2"/>
<dbReference type="PANTHER" id="PTHR22993:SF9">
    <property type="entry name" value="FORMAMIDOPYRIMIDINE-DNA GLYCOSYLASE"/>
    <property type="match status" value="1"/>
</dbReference>
<dbReference type="Proteomes" id="UP000050514">
    <property type="component" value="Unassembled WGS sequence"/>
</dbReference>
<evidence type="ECO:0000256" key="7">
    <source>
        <dbReference type="ARBA" id="ARBA00022801"/>
    </source>
</evidence>
<evidence type="ECO:0000313" key="17">
    <source>
        <dbReference type="EMBL" id="KPL75915.1"/>
    </source>
</evidence>
<dbReference type="OrthoDB" id="9800855at2"/>
<evidence type="ECO:0000259" key="15">
    <source>
        <dbReference type="PROSITE" id="PS51066"/>
    </source>
</evidence>
<dbReference type="GO" id="GO:0008270">
    <property type="term" value="F:zinc ion binding"/>
    <property type="evidence" value="ECO:0007669"/>
    <property type="project" value="UniProtKB-KW"/>
</dbReference>
<dbReference type="CDD" id="cd08773">
    <property type="entry name" value="FpgNei_N"/>
    <property type="match status" value="1"/>
</dbReference>
<comment type="similarity">
    <text evidence="3">Belongs to the FPG family.</text>
</comment>
<keyword evidence="11" id="KW-0456">Lyase</keyword>
<dbReference type="GO" id="GO:0003684">
    <property type="term" value="F:damaged DNA binding"/>
    <property type="evidence" value="ECO:0007669"/>
    <property type="project" value="InterPro"/>
</dbReference>
<accession>A0A0P6XST2</accession>
<dbReference type="Pfam" id="PF06831">
    <property type="entry name" value="H2TH"/>
    <property type="match status" value="1"/>
</dbReference>
<dbReference type="GO" id="GO:0034039">
    <property type="term" value="F:8-oxo-7,8-dihydroguanine DNA N-glycosylase activity"/>
    <property type="evidence" value="ECO:0007669"/>
    <property type="project" value="TreeGrafter"/>
</dbReference>
<dbReference type="GO" id="GO:0006284">
    <property type="term" value="P:base-excision repair"/>
    <property type="evidence" value="ECO:0007669"/>
    <property type="project" value="InterPro"/>
</dbReference>
<evidence type="ECO:0000256" key="9">
    <source>
        <dbReference type="ARBA" id="ARBA00023125"/>
    </source>
</evidence>
<dbReference type="SUPFAM" id="SSF57716">
    <property type="entry name" value="Glucocorticoid receptor-like (DNA-binding domain)"/>
    <property type="match status" value="1"/>
</dbReference>
<evidence type="ECO:0000256" key="3">
    <source>
        <dbReference type="ARBA" id="ARBA00009409"/>
    </source>
</evidence>
<protein>
    <submittedName>
        <fullName evidence="17">Uncharacterized protein</fullName>
    </submittedName>
</protein>
<feature type="domain" description="FPG-type" evidence="15">
    <location>
        <begin position="233"/>
        <end position="267"/>
    </location>
</feature>
<evidence type="ECO:0000256" key="11">
    <source>
        <dbReference type="ARBA" id="ARBA00023239"/>
    </source>
</evidence>
<sequence length="269" mass="30362">MPELPEIASRARQMNTELHGKVISSVEVIQPKCLNLPIEEFQSALCGCFIREVTYHGKWLFVHLHQGWLLLNLGMGGEILLVTRSSLPEKYRLILDFPDGSCLSINFWWFGYAHYVPENGLEHHPMIRKLGPNALDLNASDLKRLLHGRTGQLKSFLLDQSRIAGIGNAYIHDILFLAQLHPLRSIKSLTDYEIEKLSNAIQTGLRTSLEKNGAFYEVDLHGWSGSFTMDDILIGYKEGKPCPQCQTPIQKIRTGSTSSFICPVCQPLF</sequence>
<evidence type="ECO:0000256" key="4">
    <source>
        <dbReference type="ARBA" id="ARBA00022723"/>
    </source>
</evidence>
<dbReference type="GO" id="GO:0003906">
    <property type="term" value="F:DNA-(apurinic or apyrimidinic site) endonuclease activity"/>
    <property type="evidence" value="ECO:0007669"/>
    <property type="project" value="InterPro"/>
</dbReference>
<keyword evidence="8" id="KW-0862">Zinc</keyword>
<dbReference type="InterPro" id="IPR010979">
    <property type="entry name" value="Ribosomal_uS13-like_H2TH"/>
</dbReference>
<comment type="catalytic activity">
    <reaction evidence="1">
        <text>Hydrolysis of DNA containing ring-opened 7-methylguanine residues, releasing 2,6-diamino-4-hydroxy-5-(N-methyl)formamidopyrimidine.</text>
        <dbReference type="EC" id="3.2.2.23"/>
    </reaction>
</comment>
<dbReference type="SUPFAM" id="SSF81624">
    <property type="entry name" value="N-terminal domain of MutM-like DNA repair proteins"/>
    <property type="match status" value="1"/>
</dbReference>
<evidence type="ECO:0000256" key="6">
    <source>
        <dbReference type="ARBA" id="ARBA00022771"/>
    </source>
</evidence>
<dbReference type="RefSeq" id="WP_061918309.1">
    <property type="nucleotide sequence ID" value="NZ_DF967971.1"/>
</dbReference>
<evidence type="ECO:0000256" key="12">
    <source>
        <dbReference type="ARBA" id="ARBA00023268"/>
    </source>
</evidence>
<dbReference type="SUPFAM" id="SSF46946">
    <property type="entry name" value="S13-like H2TH domain"/>
    <property type="match status" value="1"/>
</dbReference>
<keyword evidence="12" id="KW-0511">Multifunctional enzyme</keyword>
<proteinExistence type="inferred from homology"/>
<dbReference type="PROSITE" id="PS51068">
    <property type="entry name" value="FPG_CAT"/>
    <property type="match status" value="1"/>
</dbReference>
<evidence type="ECO:0000256" key="2">
    <source>
        <dbReference type="ARBA" id="ARBA00001947"/>
    </source>
</evidence>
<evidence type="ECO:0000256" key="8">
    <source>
        <dbReference type="ARBA" id="ARBA00022833"/>
    </source>
</evidence>
<dbReference type="PROSITE" id="PS51066">
    <property type="entry name" value="ZF_FPG_2"/>
    <property type="match status" value="1"/>
</dbReference>
<comment type="caution">
    <text evidence="17">The sequence shown here is derived from an EMBL/GenBank/DDBJ whole genome shotgun (WGS) entry which is preliminary data.</text>
</comment>
<dbReference type="STRING" id="360411.AC812_08070"/>
<evidence type="ECO:0000256" key="14">
    <source>
        <dbReference type="PROSITE-ProRule" id="PRU00391"/>
    </source>
</evidence>
<organism evidence="17 18">
    <name type="scientific">Bellilinea caldifistulae</name>
    <dbReference type="NCBI Taxonomy" id="360411"/>
    <lineage>
        <taxon>Bacteria</taxon>
        <taxon>Bacillati</taxon>
        <taxon>Chloroflexota</taxon>
        <taxon>Anaerolineae</taxon>
        <taxon>Anaerolineales</taxon>
        <taxon>Anaerolineaceae</taxon>
        <taxon>Bellilinea</taxon>
    </lineage>
</organism>
<evidence type="ECO:0000259" key="16">
    <source>
        <dbReference type="PROSITE" id="PS51068"/>
    </source>
</evidence>
<dbReference type="SMART" id="SM00898">
    <property type="entry name" value="Fapy_DNA_glyco"/>
    <property type="match status" value="1"/>
</dbReference>
<dbReference type="InterPro" id="IPR000214">
    <property type="entry name" value="Znf_DNA_glyclase/AP_lyase"/>
</dbReference>
<evidence type="ECO:0000313" key="18">
    <source>
        <dbReference type="Proteomes" id="UP000050514"/>
    </source>
</evidence>
<comment type="cofactor">
    <cofactor evidence="2">
        <name>Zn(2+)</name>
        <dbReference type="ChEBI" id="CHEBI:29105"/>
    </cofactor>
</comment>
<dbReference type="SMART" id="SM01232">
    <property type="entry name" value="H2TH"/>
    <property type="match status" value="1"/>
</dbReference>
<dbReference type="Pfam" id="PF01149">
    <property type="entry name" value="Fapy_DNA_glyco"/>
    <property type="match status" value="1"/>
</dbReference>
<keyword evidence="18" id="KW-1185">Reference proteome</keyword>
<keyword evidence="13" id="KW-0326">Glycosidase</keyword>
<dbReference type="InterPro" id="IPR035937">
    <property type="entry name" value="FPG_N"/>
</dbReference>
<dbReference type="Pfam" id="PF06827">
    <property type="entry name" value="zf-FPG_IleRS"/>
    <property type="match status" value="1"/>
</dbReference>
<name>A0A0P6XST2_9CHLR</name>
<evidence type="ECO:0000256" key="13">
    <source>
        <dbReference type="ARBA" id="ARBA00023295"/>
    </source>
</evidence>
<dbReference type="PANTHER" id="PTHR22993">
    <property type="entry name" value="FORMAMIDOPYRIMIDINE-DNA GLYCOSYLASE"/>
    <property type="match status" value="1"/>
</dbReference>
<keyword evidence="7" id="KW-0378">Hydrolase</keyword>
<keyword evidence="10" id="KW-0234">DNA repair</keyword>
<evidence type="ECO:0000256" key="10">
    <source>
        <dbReference type="ARBA" id="ARBA00023204"/>
    </source>
</evidence>
<reference evidence="17 18" key="1">
    <citation type="submission" date="2015-07" db="EMBL/GenBank/DDBJ databases">
        <title>Draft genome of Bellilinea caldifistulae DSM 17877.</title>
        <authorList>
            <person name="Hemp J."/>
            <person name="Ward L.M."/>
            <person name="Pace L.A."/>
            <person name="Fischer W.W."/>
        </authorList>
    </citation>
    <scope>NUCLEOTIDE SEQUENCE [LARGE SCALE GENOMIC DNA]</scope>
    <source>
        <strain evidence="17 18">GOMI-1</strain>
    </source>
</reference>
<keyword evidence="5" id="KW-0227">DNA damage</keyword>
<gene>
    <name evidence="17" type="ORF">AC812_08070</name>
</gene>
<dbReference type="Gene3D" id="3.20.190.10">
    <property type="entry name" value="MutM-like, N-terminal"/>
    <property type="match status" value="1"/>
</dbReference>
<keyword evidence="9" id="KW-0238">DNA-binding</keyword>
<keyword evidence="4" id="KW-0479">Metal-binding</keyword>
<evidence type="ECO:0000256" key="5">
    <source>
        <dbReference type="ARBA" id="ARBA00022763"/>
    </source>
</evidence>
<dbReference type="InterPro" id="IPR010663">
    <property type="entry name" value="Znf_FPG/IleRS"/>
</dbReference>
<keyword evidence="6 14" id="KW-0863">Zinc-finger</keyword>
<dbReference type="InterPro" id="IPR012319">
    <property type="entry name" value="FPG_cat"/>
</dbReference>
<dbReference type="EMBL" id="LGHJ01000013">
    <property type="protein sequence ID" value="KPL75915.1"/>
    <property type="molecule type" value="Genomic_DNA"/>
</dbReference>